<evidence type="ECO:0000313" key="4">
    <source>
        <dbReference type="EMBL" id="MCA9379404.1"/>
    </source>
</evidence>
<dbReference type="PANTHER" id="PTHR10584">
    <property type="entry name" value="SUGAR KINASE"/>
    <property type="match status" value="1"/>
</dbReference>
<dbReference type="GO" id="GO:0016301">
    <property type="term" value="F:kinase activity"/>
    <property type="evidence" value="ECO:0007669"/>
    <property type="project" value="UniProtKB-KW"/>
</dbReference>
<organism evidence="4 5">
    <name type="scientific">Candidatus Dojkabacteria bacterium</name>
    <dbReference type="NCBI Taxonomy" id="2099670"/>
    <lineage>
        <taxon>Bacteria</taxon>
        <taxon>Candidatus Dojkabacteria</taxon>
    </lineage>
</organism>
<dbReference type="Pfam" id="PF00294">
    <property type="entry name" value="PfkB"/>
    <property type="match status" value="1"/>
</dbReference>
<keyword evidence="2 4" id="KW-0418">Kinase</keyword>
<dbReference type="Gene3D" id="3.40.1190.20">
    <property type="match status" value="1"/>
</dbReference>
<reference evidence="4" key="2">
    <citation type="journal article" date="2021" name="Microbiome">
        <title>Successional dynamics and alternative stable states in a saline activated sludge microbial community over 9 years.</title>
        <authorList>
            <person name="Wang Y."/>
            <person name="Ye J."/>
            <person name="Ju F."/>
            <person name="Liu L."/>
            <person name="Boyd J.A."/>
            <person name="Deng Y."/>
            <person name="Parks D.H."/>
            <person name="Jiang X."/>
            <person name="Yin X."/>
            <person name="Woodcroft B.J."/>
            <person name="Tyson G.W."/>
            <person name="Hugenholtz P."/>
            <person name="Polz M.F."/>
            <person name="Zhang T."/>
        </authorList>
    </citation>
    <scope>NUCLEOTIDE SEQUENCE</scope>
    <source>
        <strain evidence="4">HKST-UBA12</strain>
    </source>
</reference>
<dbReference type="PRINTS" id="PR00990">
    <property type="entry name" value="RIBOKINASE"/>
</dbReference>
<dbReference type="EMBL" id="JAGQLI010000171">
    <property type="protein sequence ID" value="MCA9379404.1"/>
    <property type="molecule type" value="Genomic_DNA"/>
</dbReference>
<evidence type="ECO:0000256" key="2">
    <source>
        <dbReference type="ARBA" id="ARBA00022777"/>
    </source>
</evidence>
<dbReference type="SUPFAM" id="SSF53613">
    <property type="entry name" value="Ribokinase-like"/>
    <property type="match status" value="1"/>
</dbReference>
<proteinExistence type="predicted"/>
<evidence type="ECO:0000259" key="3">
    <source>
        <dbReference type="Pfam" id="PF00294"/>
    </source>
</evidence>
<dbReference type="InterPro" id="IPR011611">
    <property type="entry name" value="PfkB_dom"/>
</dbReference>
<feature type="domain" description="Carbohydrate kinase PfkB" evidence="3">
    <location>
        <begin position="44"/>
        <end position="301"/>
    </location>
</feature>
<reference evidence="4" key="1">
    <citation type="submission" date="2020-04" db="EMBL/GenBank/DDBJ databases">
        <authorList>
            <person name="Zhang T."/>
        </authorList>
    </citation>
    <scope>NUCLEOTIDE SEQUENCE</scope>
    <source>
        <strain evidence="4">HKST-UBA12</strain>
    </source>
</reference>
<protein>
    <submittedName>
        <fullName evidence="4">Carbohydrate kinase family protein</fullName>
    </submittedName>
</protein>
<dbReference type="AlphaFoldDB" id="A0A955I7U7"/>
<accession>A0A955I7U7</accession>
<dbReference type="InterPro" id="IPR029056">
    <property type="entry name" value="Ribokinase-like"/>
</dbReference>
<dbReference type="Proteomes" id="UP000760819">
    <property type="component" value="Unassembled WGS sequence"/>
</dbReference>
<keyword evidence="1" id="KW-0808">Transferase</keyword>
<comment type="caution">
    <text evidence="4">The sequence shown here is derived from an EMBL/GenBank/DDBJ whole genome shotgun (WGS) entry which is preliminary data.</text>
</comment>
<gene>
    <name evidence="4" type="ORF">KC640_03165</name>
</gene>
<sequence>MFDFVVIGDIIVDRIVKITDPKIISTIDTKEHTVMFPYPAKRQLDMAPETHAGGNAYNAATAIRKLGLNTAMFTVVGNDHEGSKMIEDIKALGVDCSLVQVDGENTTNSSVIMSINGDRVLFSYHHKRTYTLPQLPETKYVYLTSIGEDDAPLFHSVVEQKQKMGFKLVFSPGTLQIEESFADIKEVMQHTDVLILNKQEAVSLSRLNTESNENLLRGLHNFGPKQVVITRSERGSVASTGSEIIKQGALQVATVECTGAGDAYSSTLAAALCMNESLQTAMSWGTINSASVIGTIGATNGLLSLGEIKQQLEQKKDQFVYTEATSSEVGVPRHSVKPE</sequence>
<dbReference type="GO" id="GO:0006796">
    <property type="term" value="P:phosphate-containing compound metabolic process"/>
    <property type="evidence" value="ECO:0007669"/>
    <property type="project" value="UniProtKB-ARBA"/>
</dbReference>
<name>A0A955I7U7_9BACT</name>
<dbReference type="InterPro" id="IPR002139">
    <property type="entry name" value="Ribo/fructo_kinase"/>
</dbReference>
<dbReference type="PANTHER" id="PTHR10584:SF166">
    <property type="entry name" value="RIBOKINASE"/>
    <property type="match status" value="1"/>
</dbReference>
<evidence type="ECO:0000256" key="1">
    <source>
        <dbReference type="ARBA" id="ARBA00022679"/>
    </source>
</evidence>
<evidence type="ECO:0000313" key="5">
    <source>
        <dbReference type="Proteomes" id="UP000760819"/>
    </source>
</evidence>